<protein>
    <submittedName>
        <fullName evidence="10">ABC transporter, permease protein</fullName>
    </submittedName>
</protein>
<feature type="transmembrane region" description="Helical" evidence="8">
    <location>
        <begin position="203"/>
        <end position="230"/>
    </location>
</feature>
<evidence type="ECO:0000256" key="3">
    <source>
        <dbReference type="ARBA" id="ARBA00022475"/>
    </source>
</evidence>
<dbReference type="PANTHER" id="PTHR30183">
    <property type="entry name" value="MOLYBDENUM TRANSPORT SYSTEM PERMEASE PROTEIN MODB"/>
    <property type="match status" value="1"/>
</dbReference>
<evidence type="ECO:0000259" key="9">
    <source>
        <dbReference type="PROSITE" id="PS50928"/>
    </source>
</evidence>
<dbReference type="GO" id="GO:0055085">
    <property type="term" value="P:transmembrane transport"/>
    <property type="evidence" value="ECO:0007669"/>
    <property type="project" value="InterPro"/>
</dbReference>
<dbReference type="Proteomes" id="UP000005512">
    <property type="component" value="Unassembled WGS sequence"/>
</dbReference>
<keyword evidence="11" id="KW-1185">Reference proteome</keyword>
<keyword evidence="4" id="KW-0997">Cell inner membrane</keyword>
<feature type="transmembrane region" description="Helical" evidence="8">
    <location>
        <begin position="398"/>
        <end position="417"/>
    </location>
</feature>
<feature type="transmembrane region" description="Helical" evidence="8">
    <location>
        <begin position="336"/>
        <end position="358"/>
    </location>
</feature>
<feature type="transmembrane region" description="Helical" evidence="8">
    <location>
        <begin position="288"/>
        <end position="315"/>
    </location>
</feature>
<dbReference type="SUPFAM" id="SSF161098">
    <property type="entry name" value="MetI-like"/>
    <property type="match status" value="2"/>
</dbReference>
<keyword evidence="6 8" id="KW-1133">Transmembrane helix</keyword>
<dbReference type="InterPro" id="IPR000515">
    <property type="entry name" value="MetI-like"/>
</dbReference>
<feature type="transmembrane region" description="Helical" evidence="8">
    <location>
        <begin position="537"/>
        <end position="557"/>
    </location>
</feature>
<gene>
    <name evidence="10" type="ORF">PROVRUST_06698</name>
</gene>
<feature type="transmembrane region" description="Helical" evidence="8">
    <location>
        <begin position="668"/>
        <end position="693"/>
    </location>
</feature>
<dbReference type="PANTHER" id="PTHR30183:SF7">
    <property type="entry name" value="FERRIC TRANSPORT SYSTEM PERMEASE PROTEIN FBPB 1-RELATED"/>
    <property type="match status" value="1"/>
</dbReference>
<feature type="domain" description="ABC transmembrane type-1" evidence="9">
    <location>
        <begin position="208"/>
        <end position="413"/>
    </location>
</feature>
<dbReference type="STRING" id="500637.PROVRUST_06698"/>
<dbReference type="CDD" id="cd06261">
    <property type="entry name" value="TM_PBP2"/>
    <property type="match status" value="2"/>
</dbReference>
<dbReference type="Pfam" id="PF00528">
    <property type="entry name" value="BPD_transp_1"/>
    <property type="match status" value="2"/>
</dbReference>
<keyword evidence="7 8" id="KW-0472">Membrane</keyword>
<feature type="transmembrane region" description="Helical" evidence="8">
    <location>
        <begin position="503"/>
        <end position="525"/>
    </location>
</feature>
<keyword evidence="2 8" id="KW-0813">Transport</keyword>
<keyword evidence="3" id="KW-1003">Cell membrane</keyword>
<comment type="subcellular location">
    <subcellularLocation>
        <location evidence="1">Cell inner membrane</location>
        <topology evidence="1">Multi-pass membrane protein</topology>
    </subcellularLocation>
    <subcellularLocation>
        <location evidence="8">Cell membrane</location>
        <topology evidence="8">Multi-pass membrane protein</topology>
    </subcellularLocation>
</comment>
<evidence type="ECO:0000313" key="10">
    <source>
        <dbReference type="EMBL" id="EFB71944.1"/>
    </source>
</evidence>
<name>D1P3U1_9GAMM</name>
<reference evidence="10" key="1">
    <citation type="submission" date="2009-12" db="EMBL/GenBank/DDBJ databases">
        <authorList>
            <person name="Weinstock G."/>
            <person name="Sodergren E."/>
            <person name="Clifton S."/>
            <person name="Fulton L."/>
            <person name="Fulton B."/>
            <person name="Courtney L."/>
            <person name="Fronick C."/>
            <person name="Harrison M."/>
            <person name="Strong C."/>
            <person name="Farmer C."/>
            <person name="Delahaunty K."/>
            <person name="Markovic C."/>
            <person name="Hall O."/>
            <person name="Minx P."/>
            <person name="Tomlinson C."/>
            <person name="Mitreva M."/>
            <person name="Nelson J."/>
            <person name="Hou S."/>
            <person name="Wollam A."/>
            <person name="Pepin K.H."/>
            <person name="Johnson M."/>
            <person name="Bhonagiri V."/>
            <person name="Nash W.E."/>
            <person name="Warren W."/>
            <person name="Chinwalla A."/>
            <person name="Mardis E.R."/>
            <person name="Wilson R.K."/>
        </authorList>
    </citation>
    <scope>NUCLEOTIDE SEQUENCE [LARGE SCALE GENOMIC DNA]</scope>
    <source>
        <strain evidence="10">DSM 4541</strain>
    </source>
</reference>
<keyword evidence="5 8" id="KW-0812">Transmembrane</keyword>
<dbReference type="eggNOG" id="COG1178">
    <property type="taxonomic scope" value="Bacteria"/>
</dbReference>
<accession>D1P3U1</accession>
<evidence type="ECO:0000256" key="5">
    <source>
        <dbReference type="ARBA" id="ARBA00022692"/>
    </source>
</evidence>
<evidence type="ECO:0000256" key="7">
    <source>
        <dbReference type="ARBA" id="ARBA00023136"/>
    </source>
</evidence>
<feature type="domain" description="ABC transmembrane type-1" evidence="9">
    <location>
        <begin position="499"/>
        <end position="689"/>
    </location>
</feature>
<dbReference type="PROSITE" id="PS50928">
    <property type="entry name" value="ABC_TM1"/>
    <property type="match status" value="2"/>
</dbReference>
<dbReference type="Gene3D" id="1.10.3720.10">
    <property type="entry name" value="MetI-like"/>
    <property type="match status" value="2"/>
</dbReference>
<feature type="transmembrane region" description="Helical" evidence="8">
    <location>
        <begin position="126"/>
        <end position="144"/>
    </location>
</feature>
<comment type="similarity">
    <text evidence="8">Belongs to the binding-protein-dependent transport system permease family.</text>
</comment>
<feature type="transmembrane region" description="Helical" evidence="8">
    <location>
        <begin position="156"/>
        <end position="183"/>
    </location>
</feature>
<feature type="transmembrane region" description="Helical" evidence="8">
    <location>
        <begin position="242"/>
        <end position="268"/>
    </location>
</feature>
<organism evidence="10 11">
    <name type="scientific">Providencia rustigianii DSM 4541</name>
    <dbReference type="NCBI Taxonomy" id="500637"/>
    <lineage>
        <taxon>Bacteria</taxon>
        <taxon>Pseudomonadati</taxon>
        <taxon>Pseudomonadota</taxon>
        <taxon>Gammaproteobacteria</taxon>
        <taxon>Enterobacterales</taxon>
        <taxon>Morganellaceae</taxon>
        <taxon>Providencia</taxon>
    </lineage>
</organism>
<dbReference type="EMBL" id="ABXV02000027">
    <property type="protein sequence ID" value="EFB71944.1"/>
    <property type="molecule type" value="Genomic_DNA"/>
</dbReference>
<feature type="transmembrane region" description="Helical" evidence="8">
    <location>
        <begin position="437"/>
        <end position="463"/>
    </location>
</feature>
<dbReference type="FunFam" id="1.10.3720.10:FF:000120">
    <property type="entry name" value="Iron(III) ABC transporter permease"/>
    <property type="match status" value="1"/>
</dbReference>
<evidence type="ECO:0000256" key="8">
    <source>
        <dbReference type="RuleBase" id="RU363032"/>
    </source>
</evidence>
<dbReference type="AlphaFoldDB" id="D1P3U1"/>
<evidence type="ECO:0000256" key="6">
    <source>
        <dbReference type="ARBA" id="ARBA00022989"/>
    </source>
</evidence>
<proteinExistence type="inferred from homology"/>
<feature type="transmembrane region" description="Helical" evidence="8">
    <location>
        <begin position="101"/>
        <end position="120"/>
    </location>
</feature>
<evidence type="ECO:0000256" key="1">
    <source>
        <dbReference type="ARBA" id="ARBA00004429"/>
    </source>
</evidence>
<feature type="transmembrane region" description="Helical" evidence="8">
    <location>
        <begin position="62"/>
        <end position="80"/>
    </location>
</feature>
<evidence type="ECO:0000313" key="11">
    <source>
        <dbReference type="Proteomes" id="UP000005512"/>
    </source>
</evidence>
<dbReference type="GO" id="GO:0005886">
    <property type="term" value="C:plasma membrane"/>
    <property type="evidence" value="ECO:0007669"/>
    <property type="project" value="UniProtKB-SubCell"/>
</dbReference>
<dbReference type="HOGENOM" id="CLU_021838_1_1_6"/>
<feature type="transmembrane region" description="Helical" evidence="8">
    <location>
        <begin position="31"/>
        <end position="50"/>
    </location>
</feature>
<feature type="transmembrane region" description="Helical" evidence="8">
    <location>
        <begin position="621"/>
        <end position="648"/>
    </location>
</feature>
<comment type="caution">
    <text evidence="10">The sequence shown here is derived from an EMBL/GenBank/DDBJ whole genome shotgun (WGS) entry which is preliminary data.</text>
</comment>
<sequence>MMLFSFESNELRGKTMPQTLTLTASKKKDSIFLWILIAWLGFALLPSWSLDYGLFDSTQDEILASYGWSSVNISWLWYLLPSILLFRPLTPADRNHKNRHYFDVAVAAITAIVVIISAYLDGRGLGYSAITLFIALGMIMTHALTRLEWLGGDQFVIGSLITVVALIALFIVFPSVAIFIPMFTDGNGDFAPFAFVAILTQSHIVQVIINSIFLSLAVGVGCTFFGLILAIYTTRIAKRSAIIGRVFSILPIVTPPFVVGLGVTLMMGRSGYITEFLATYMGLENTNWLYGFTGIWLAQVLAFTPMSFMILDGAIKTIHPSLEEASYTLRANRYQTFFNVFMPLLKPALANAFLIVIVQSLADFSNPLVLGGNFDVLATQIYFYITGSQLDYQAASTLGASLLVFSLLVFCVQYMWIGKRSYVTVSGKSYRGDVQPLPVSLVTTVTVLLGIWVAFNVLLYGSIFYGSFTVNWGVDYTLTLDNFTKLFGQGFNDGAWPSLLDTLLYAGIAAPITAILGLLIAYIVVRQDFRGKKTIEFTTMLCFAVPGTVAGVSYILAFNDTPFYLTGTAAIVIISMTMRNVPVGIRAGIAGLGQIDKSLDEASLSLRAGSMRTIFHILLPLLRPAILSALIYSFVRAITTVSAIVFLVTPDTRVATAYILNRVEDGEYGVAIAYGSILIVVMLAIIFLFDYLIGEARVSRSKAKNAQ</sequence>
<dbReference type="InterPro" id="IPR035906">
    <property type="entry name" value="MetI-like_sf"/>
</dbReference>
<evidence type="ECO:0000256" key="2">
    <source>
        <dbReference type="ARBA" id="ARBA00022448"/>
    </source>
</evidence>
<evidence type="ECO:0000256" key="4">
    <source>
        <dbReference type="ARBA" id="ARBA00022519"/>
    </source>
</evidence>